<dbReference type="PANTHER" id="PTHR33392">
    <property type="entry name" value="POLYISOPRENYL-TEICHOIC ACID--PEPTIDOGLYCAN TEICHOIC ACID TRANSFERASE TAGU"/>
    <property type="match status" value="1"/>
</dbReference>
<name>A0ABS4JWF4_9FIRM</name>
<dbReference type="EMBL" id="JAGGLG010000037">
    <property type="protein sequence ID" value="MBP2019867.1"/>
    <property type="molecule type" value="Genomic_DNA"/>
</dbReference>
<organism evidence="4 5">
    <name type="scientific">Symbiobacterium terraclitae</name>
    <dbReference type="NCBI Taxonomy" id="557451"/>
    <lineage>
        <taxon>Bacteria</taxon>
        <taxon>Bacillati</taxon>
        <taxon>Bacillota</taxon>
        <taxon>Clostridia</taxon>
        <taxon>Eubacteriales</taxon>
        <taxon>Symbiobacteriaceae</taxon>
        <taxon>Symbiobacterium</taxon>
    </lineage>
</organism>
<evidence type="ECO:0000313" key="5">
    <source>
        <dbReference type="Proteomes" id="UP001519289"/>
    </source>
</evidence>
<reference evidence="4 5" key="1">
    <citation type="submission" date="2021-03" db="EMBL/GenBank/DDBJ databases">
        <title>Genomic Encyclopedia of Type Strains, Phase IV (KMG-IV): sequencing the most valuable type-strain genomes for metagenomic binning, comparative biology and taxonomic classification.</title>
        <authorList>
            <person name="Goeker M."/>
        </authorList>
    </citation>
    <scope>NUCLEOTIDE SEQUENCE [LARGE SCALE GENOMIC DNA]</scope>
    <source>
        <strain evidence="4 5">DSM 27138</strain>
    </source>
</reference>
<proteinExistence type="inferred from homology"/>
<comment type="caution">
    <text evidence="4">The sequence shown here is derived from an EMBL/GenBank/DDBJ whole genome shotgun (WGS) entry which is preliminary data.</text>
</comment>
<dbReference type="InterPro" id="IPR004474">
    <property type="entry name" value="LytR_CpsA_psr"/>
</dbReference>
<evidence type="ECO:0000313" key="4">
    <source>
        <dbReference type="EMBL" id="MBP2019867.1"/>
    </source>
</evidence>
<feature type="region of interest" description="Disordered" evidence="2">
    <location>
        <begin position="40"/>
        <end position="93"/>
    </location>
</feature>
<evidence type="ECO:0000259" key="3">
    <source>
        <dbReference type="Pfam" id="PF03816"/>
    </source>
</evidence>
<dbReference type="RefSeq" id="WP_209467970.1">
    <property type="nucleotide sequence ID" value="NZ_JAGGLG010000037.1"/>
</dbReference>
<protein>
    <submittedName>
        <fullName evidence="4">LCP family protein required for cell wall assembly</fullName>
    </submittedName>
</protein>
<dbReference type="InterPro" id="IPR050922">
    <property type="entry name" value="LytR/CpsA/Psr_CW_biosynth"/>
</dbReference>
<sequence>MKRIRWWVAAAASLLLLLGYVSWQFGLFAQPHRAAPLVMPEPSARAETPDGAAAPPGHQAYEGGAAGPGKGLAGTPGPGEGGEPADPEDGRTGPNGRLNILLLGLDAREPGEPSRSDMLLLLSLDLVRRQGSLLSIPRDSRVEIPGRGLDKINHAHAFGGVDLALQTVANAFQVPIHHWVRIDMTGVVALIDRLGPVIIDVPYSLTLDDGTLIGPGPVEMDGQLALNYLRERYSDPKGDVGRTERAGAFLMEVGRALAANVGPADIPRLYALLREHADTDIELQDGLWQRALRIPPDQVQRGTVRGRGVMIDGIYYYEVDWAETERVLQELGIH</sequence>
<gene>
    <name evidence="4" type="ORF">J2Z79_003309</name>
</gene>
<dbReference type="PANTHER" id="PTHR33392:SF6">
    <property type="entry name" value="POLYISOPRENYL-TEICHOIC ACID--PEPTIDOGLYCAN TEICHOIC ACID TRANSFERASE TAGU"/>
    <property type="match status" value="1"/>
</dbReference>
<dbReference type="Pfam" id="PF03816">
    <property type="entry name" value="LytR_cpsA_psr"/>
    <property type="match status" value="1"/>
</dbReference>
<dbReference type="Gene3D" id="3.40.630.190">
    <property type="entry name" value="LCP protein"/>
    <property type="match status" value="1"/>
</dbReference>
<evidence type="ECO:0000256" key="2">
    <source>
        <dbReference type="SAM" id="MobiDB-lite"/>
    </source>
</evidence>
<keyword evidence="5" id="KW-1185">Reference proteome</keyword>
<dbReference type="Proteomes" id="UP001519289">
    <property type="component" value="Unassembled WGS sequence"/>
</dbReference>
<dbReference type="NCBIfam" id="TIGR00350">
    <property type="entry name" value="lytR_cpsA_psr"/>
    <property type="match status" value="1"/>
</dbReference>
<evidence type="ECO:0000256" key="1">
    <source>
        <dbReference type="ARBA" id="ARBA00006068"/>
    </source>
</evidence>
<comment type="similarity">
    <text evidence="1">Belongs to the LytR/CpsA/Psr (LCP) family.</text>
</comment>
<feature type="compositionally biased region" description="Gly residues" evidence="2">
    <location>
        <begin position="64"/>
        <end position="82"/>
    </location>
</feature>
<feature type="domain" description="Cell envelope-related transcriptional attenuator" evidence="3">
    <location>
        <begin position="115"/>
        <end position="255"/>
    </location>
</feature>
<accession>A0ABS4JWF4</accession>